<dbReference type="EMBL" id="JAIWYP010000004">
    <property type="protein sequence ID" value="KAH3843383.1"/>
    <property type="molecule type" value="Genomic_DNA"/>
</dbReference>
<name>A0A9D4KNW8_DREPO</name>
<organism evidence="2 3">
    <name type="scientific">Dreissena polymorpha</name>
    <name type="common">Zebra mussel</name>
    <name type="synonym">Mytilus polymorpha</name>
    <dbReference type="NCBI Taxonomy" id="45954"/>
    <lineage>
        <taxon>Eukaryota</taxon>
        <taxon>Metazoa</taxon>
        <taxon>Spiralia</taxon>
        <taxon>Lophotrochozoa</taxon>
        <taxon>Mollusca</taxon>
        <taxon>Bivalvia</taxon>
        <taxon>Autobranchia</taxon>
        <taxon>Heteroconchia</taxon>
        <taxon>Euheterodonta</taxon>
        <taxon>Imparidentia</taxon>
        <taxon>Neoheterodontei</taxon>
        <taxon>Myida</taxon>
        <taxon>Dreissenoidea</taxon>
        <taxon>Dreissenidae</taxon>
        <taxon>Dreissena</taxon>
    </lineage>
</organism>
<reference evidence="2" key="2">
    <citation type="submission" date="2020-11" db="EMBL/GenBank/DDBJ databases">
        <authorList>
            <person name="McCartney M.A."/>
            <person name="Auch B."/>
            <person name="Kono T."/>
            <person name="Mallez S."/>
            <person name="Becker A."/>
            <person name="Gohl D.M."/>
            <person name="Silverstein K.A.T."/>
            <person name="Koren S."/>
            <person name="Bechman K.B."/>
            <person name="Herman A."/>
            <person name="Abrahante J.E."/>
            <person name="Garbe J."/>
        </authorList>
    </citation>
    <scope>NUCLEOTIDE SEQUENCE</scope>
    <source>
        <strain evidence="2">Duluth1</strain>
        <tissue evidence="2">Whole animal</tissue>
    </source>
</reference>
<evidence type="ECO:0000313" key="3">
    <source>
        <dbReference type="Proteomes" id="UP000828390"/>
    </source>
</evidence>
<dbReference type="Proteomes" id="UP000828390">
    <property type="component" value="Unassembled WGS sequence"/>
</dbReference>
<dbReference type="Pfam" id="PF23198">
    <property type="entry name" value="PDE8A_N"/>
    <property type="match status" value="1"/>
</dbReference>
<dbReference type="Gene3D" id="3.40.50.2300">
    <property type="match status" value="1"/>
</dbReference>
<keyword evidence="3" id="KW-1185">Reference proteome</keyword>
<sequence>MGICHCCASRPLDHLALQSSDSEVMLGPMKMKQKCMSILLVFAQEDYQSDGFWWAAEKGGYKCNISRDPESALETYQAKNHDVVIIDHRSNKSFDAEALCRSIRATKASEHTVIVAVTKKHIHTDKEEPSILPLLKAGFSRVAHVATDQPAHAAHVATDQPAHAANVATDQPAHAAHVASDQPSLCHMKPM</sequence>
<dbReference type="AlphaFoldDB" id="A0A9D4KNW8"/>
<dbReference type="InterPro" id="IPR011006">
    <property type="entry name" value="CheY-like_superfamily"/>
</dbReference>
<gene>
    <name evidence="2" type="ORF">DPMN_116898</name>
</gene>
<protein>
    <recommendedName>
        <fullName evidence="1">PDE8-like REC N-terminal domain-containing protein</fullName>
    </recommendedName>
</protein>
<dbReference type="SUPFAM" id="SSF52172">
    <property type="entry name" value="CheY-like"/>
    <property type="match status" value="1"/>
</dbReference>
<feature type="domain" description="PDE8-like REC N-terminal" evidence="1">
    <location>
        <begin position="29"/>
        <end position="142"/>
    </location>
</feature>
<evidence type="ECO:0000313" key="2">
    <source>
        <dbReference type="EMBL" id="KAH3843383.1"/>
    </source>
</evidence>
<proteinExistence type="predicted"/>
<comment type="caution">
    <text evidence="2">The sequence shown here is derived from an EMBL/GenBank/DDBJ whole genome shotgun (WGS) entry which is preliminary data.</text>
</comment>
<accession>A0A9D4KNW8</accession>
<reference evidence="2" key="1">
    <citation type="journal article" date="2019" name="bioRxiv">
        <title>The Genome of the Zebra Mussel, Dreissena polymorpha: A Resource for Invasive Species Research.</title>
        <authorList>
            <person name="McCartney M.A."/>
            <person name="Auch B."/>
            <person name="Kono T."/>
            <person name="Mallez S."/>
            <person name="Zhang Y."/>
            <person name="Obille A."/>
            <person name="Becker A."/>
            <person name="Abrahante J.E."/>
            <person name="Garbe J."/>
            <person name="Badalamenti J.P."/>
            <person name="Herman A."/>
            <person name="Mangelson H."/>
            <person name="Liachko I."/>
            <person name="Sullivan S."/>
            <person name="Sone E.D."/>
            <person name="Koren S."/>
            <person name="Silverstein K.A.T."/>
            <person name="Beckman K.B."/>
            <person name="Gohl D.M."/>
        </authorList>
    </citation>
    <scope>NUCLEOTIDE SEQUENCE</scope>
    <source>
        <strain evidence="2">Duluth1</strain>
        <tissue evidence="2">Whole animal</tissue>
    </source>
</reference>
<evidence type="ECO:0000259" key="1">
    <source>
        <dbReference type="Pfam" id="PF23198"/>
    </source>
</evidence>
<dbReference type="InterPro" id="IPR057304">
    <property type="entry name" value="PDE8-like_REC_N"/>
</dbReference>